<dbReference type="Gene3D" id="2.40.50.1020">
    <property type="entry name" value="LytTr DNA-binding domain"/>
    <property type="match status" value="1"/>
</dbReference>
<feature type="transmembrane region" description="Helical" evidence="2">
    <location>
        <begin position="47"/>
        <end position="64"/>
    </location>
</feature>
<evidence type="ECO:0000259" key="3">
    <source>
        <dbReference type="PROSITE" id="PS50930"/>
    </source>
</evidence>
<dbReference type="PROSITE" id="PS50930">
    <property type="entry name" value="HTH_LYTTR"/>
    <property type="match status" value="1"/>
</dbReference>
<dbReference type="Pfam" id="PF04397">
    <property type="entry name" value="LytTR"/>
    <property type="match status" value="1"/>
</dbReference>
<dbReference type="RefSeq" id="WP_261591748.1">
    <property type="nucleotide sequence ID" value="NZ_CAMAPD010000002.1"/>
</dbReference>
<sequence>MDTLLKNQFYKLKDYQIILIGWALILTLVCLNCAVHSVLIAKERVDIASSIIWSLQKFGVWLMLTPMLCNTFNHSQVKSRVNHYLIVGIYAISFALAVNTTLDMAIEQITWQASLFYQWHNHLVAYATIVIVWHLKHSLFDAQPTQHTPISTTYPLHEESCSASLEQIETEQHQQAHLYLDDINIALADIVFIKAAGNYIEVTTPEQTHLLRATMKELEAHLPNAQFFRCHRSYFINLSHSQKVINARAGHGYIVLKNQQQVPVSKSKRRDAHQLIPI</sequence>
<feature type="transmembrane region" description="Helical" evidence="2">
    <location>
        <begin position="84"/>
        <end position="102"/>
    </location>
</feature>
<dbReference type="Proteomes" id="UP001152485">
    <property type="component" value="Unassembled WGS sequence"/>
</dbReference>
<dbReference type="SMART" id="SM00850">
    <property type="entry name" value="LytTR"/>
    <property type="match status" value="1"/>
</dbReference>
<proteinExistence type="predicted"/>
<dbReference type="EMBL" id="CAMAPD010000002">
    <property type="protein sequence ID" value="CAH9052074.1"/>
    <property type="molecule type" value="Genomic_DNA"/>
</dbReference>
<keyword evidence="1" id="KW-0902">Two-component regulatory system</keyword>
<name>A0ABN8UGX4_9GAMM</name>
<accession>A0ABN8UGX4</accession>
<organism evidence="4 5">
    <name type="scientific">Pseudoalteromonas holothuriae</name>
    <dbReference type="NCBI Taxonomy" id="2963714"/>
    <lineage>
        <taxon>Bacteria</taxon>
        <taxon>Pseudomonadati</taxon>
        <taxon>Pseudomonadota</taxon>
        <taxon>Gammaproteobacteria</taxon>
        <taxon>Alteromonadales</taxon>
        <taxon>Pseudoalteromonadaceae</taxon>
        <taxon>Pseudoalteromonas</taxon>
    </lineage>
</organism>
<reference evidence="4 5" key="1">
    <citation type="submission" date="2022-07" db="EMBL/GenBank/DDBJ databases">
        <authorList>
            <person name="Criscuolo A."/>
        </authorList>
    </citation>
    <scope>NUCLEOTIDE SEQUENCE [LARGE SCALE GENOMIC DNA]</scope>
    <source>
        <strain evidence="5">CIP 111951</strain>
    </source>
</reference>
<evidence type="ECO:0000313" key="4">
    <source>
        <dbReference type="EMBL" id="CAH9052074.1"/>
    </source>
</evidence>
<keyword evidence="2" id="KW-1133">Transmembrane helix</keyword>
<dbReference type="InterPro" id="IPR007492">
    <property type="entry name" value="LytTR_DNA-bd_dom"/>
</dbReference>
<feature type="domain" description="HTH LytTR-type" evidence="3">
    <location>
        <begin position="185"/>
        <end position="278"/>
    </location>
</feature>
<keyword evidence="2" id="KW-0472">Membrane</keyword>
<keyword evidence="2" id="KW-0812">Transmembrane</keyword>
<dbReference type="InterPro" id="IPR046947">
    <property type="entry name" value="LytR-like"/>
</dbReference>
<feature type="transmembrane region" description="Helical" evidence="2">
    <location>
        <begin position="15"/>
        <end position="35"/>
    </location>
</feature>
<comment type="caution">
    <text evidence="4">The sequence shown here is derived from an EMBL/GenBank/DDBJ whole genome shotgun (WGS) entry which is preliminary data.</text>
</comment>
<gene>
    <name evidence="4" type="ORF">PSECIP111951_00543</name>
</gene>
<feature type="transmembrane region" description="Helical" evidence="2">
    <location>
        <begin position="114"/>
        <end position="135"/>
    </location>
</feature>
<evidence type="ECO:0000256" key="1">
    <source>
        <dbReference type="ARBA" id="ARBA00023012"/>
    </source>
</evidence>
<dbReference type="PANTHER" id="PTHR37299:SF1">
    <property type="entry name" value="STAGE 0 SPORULATION PROTEIN A HOMOLOG"/>
    <property type="match status" value="1"/>
</dbReference>
<evidence type="ECO:0000313" key="5">
    <source>
        <dbReference type="Proteomes" id="UP001152485"/>
    </source>
</evidence>
<dbReference type="PANTHER" id="PTHR37299">
    <property type="entry name" value="TRANSCRIPTIONAL REGULATOR-RELATED"/>
    <property type="match status" value="1"/>
</dbReference>
<evidence type="ECO:0000256" key="2">
    <source>
        <dbReference type="SAM" id="Phobius"/>
    </source>
</evidence>
<protein>
    <recommendedName>
        <fullName evidence="3">HTH LytTR-type domain-containing protein</fullName>
    </recommendedName>
</protein>